<dbReference type="EMBL" id="CP002546">
    <property type="protein sequence ID" value="ADY62214.1"/>
    <property type="molecule type" value="Genomic_DNA"/>
</dbReference>
<dbReference type="OrthoDB" id="286168at2"/>
<accession>F0SPA6</accession>
<dbReference type="eggNOG" id="COG5653">
    <property type="taxonomic scope" value="Bacteria"/>
</dbReference>
<dbReference type="RefSeq" id="WP_013630918.1">
    <property type="nucleotide sequence ID" value="NC_015174.1"/>
</dbReference>
<dbReference type="STRING" id="756272.Plabr_4643"/>
<name>F0SPA6_RUBBR</name>
<dbReference type="KEGG" id="pbs:Plabr_4643"/>
<evidence type="ECO:0000313" key="2">
    <source>
        <dbReference type="Proteomes" id="UP000006860"/>
    </source>
</evidence>
<reference evidence="2" key="1">
    <citation type="submission" date="2011-02" db="EMBL/GenBank/DDBJ databases">
        <title>The complete genome of Planctomyces brasiliensis DSM 5305.</title>
        <authorList>
            <person name="Lucas S."/>
            <person name="Copeland A."/>
            <person name="Lapidus A."/>
            <person name="Bruce D."/>
            <person name="Goodwin L."/>
            <person name="Pitluck S."/>
            <person name="Kyrpides N."/>
            <person name="Mavromatis K."/>
            <person name="Pagani I."/>
            <person name="Ivanova N."/>
            <person name="Ovchinnikova G."/>
            <person name="Lu M."/>
            <person name="Detter J.C."/>
            <person name="Han C."/>
            <person name="Land M."/>
            <person name="Hauser L."/>
            <person name="Markowitz V."/>
            <person name="Cheng J.-F."/>
            <person name="Hugenholtz P."/>
            <person name="Woyke T."/>
            <person name="Wu D."/>
            <person name="Tindall B."/>
            <person name="Pomrenke H.G."/>
            <person name="Brambilla E."/>
            <person name="Klenk H.-P."/>
            <person name="Eisen J.A."/>
        </authorList>
    </citation>
    <scope>NUCLEOTIDE SEQUENCE [LARGE SCALE GENOMIC DNA]</scope>
    <source>
        <strain evidence="2">ATCC 49424 / DSM 5305 / JCM 21570 / NBRC 103401 / IFAM 1448</strain>
    </source>
</reference>
<gene>
    <name evidence="1" type="ordered locus">Plabr_4643</name>
</gene>
<dbReference type="HOGENOM" id="CLU_709570_0_0_0"/>
<evidence type="ECO:0000313" key="1">
    <source>
        <dbReference type="EMBL" id="ADY62214.1"/>
    </source>
</evidence>
<evidence type="ECO:0008006" key="3">
    <source>
        <dbReference type="Google" id="ProtNLM"/>
    </source>
</evidence>
<dbReference type="Proteomes" id="UP000006860">
    <property type="component" value="Chromosome"/>
</dbReference>
<keyword evidence="2" id="KW-1185">Reference proteome</keyword>
<dbReference type="AlphaFoldDB" id="F0SPA6"/>
<sequence>MFQVAEITTLEELQTYRITWEELWGRGREKRFSTSYHWMETYFKNHPEREPKVLVVTLAGKTIGILPLCVKQVATKLGPLRILTYPLDGWGCWYGPIGPNSAATLTAGMRYLTTSHRDWGLIDLPYIDRDRHDLGRTRTAARNMGWSTSERVWEDVTLIELAGSWSDFLEAKRNDVMDEILASEALLAKAGQVDFLRYRSGDTVGSEQFTNASCDDLLRHYRKLLEQAGRNADWQEVEDFAAAAEHRNVLDLCCLLIDGRPVAATLGTKSGNTLETVRSVVVPQADVQTSDTESVLWGRLLEDSLLRGDLACEVCPECESAVVAASRWSTAIMQSFRYSMAPWSHLRSSLLVKYHALKSKPIPRRQQPRPLTEPVPAVATSGPQLRVFG</sequence>
<protein>
    <recommendedName>
        <fullName evidence="3">BioF2-like acetyltransferase domain-containing protein</fullName>
    </recommendedName>
</protein>
<organism evidence="1 2">
    <name type="scientific">Rubinisphaera brasiliensis (strain ATCC 49424 / DSM 5305 / JCM 21570 / IAM 15109 / NBRC 103401 / IFAM 1448)</name>
    <name type="common">Planctomyces brasiliensis</name>
    <dbReference type="NCBI Taxonomy" id="756272"/>
    <lineage>
        <taxon>Bacteria</taxon>
        <taxon>Pseudomonadati</taxon>
        <taxon>Planctomycetota</taxon>
        <taxon>Planctomycetia</taxon>
        <taxon>Planctomycetales</taxon>
        <taxon>Planctomycetaceae</taxon>
        <taxon>Rubinisphaera</taxon>
    </lineage>
</organism>
<proteinExistence type="predicted"/>